<reference evidence="1 2" key="1">
    <citation type="journal article" date="2014" name="Genome Announc.">
        <title>Draft Genome Sequence of Streptomyces roseochromogenes subsp. oscitans DS 12.976, Producer of the Aminocoumarin Antibiotic Clorobiocin.</title>
        <authorList>
            <person name="Ruckert C."/>
            <person name="Kalinowski J."/>
            <person name="Heide L."/>
            <person name="Apel A.K."/>
        </authorList>
    </citation>
    <scope>NUCLEOTIDE SEQUENCE [LARGE SCALE GENOMIC DNA]</scope>
    <source>
        <strain evidence="1 2">DS 12.976</strain>
    </source>
</reference>
<proteinExistence type="predicted"/>
<dbReference type="RefSeq" id="WP_023544552.1">
    <property type="nucleotide sequence ID" value="NZ_CM002285.1"/>
</dbReference>
<gene>
    <name evidence="1" type="ORF">M878_02625</name>
</gene>
<name>V6KVV8_STRRC</name>
<dbReference type="Proteomes" id="UP000017984">
    <property type="component" value="Chromosome"/>
</dbReference>
<sequence length="67" mass="7759">MVQRRLYGDQVRWFRTSVVVNNLGPEAVTTHRSLAEVRARHHTGISEWQRLRTHAVGEATLLLTRHS</sequence>
<dbReference type="PATRIC" id="fig|1352936.5.peg.582"/>
<accession>V6KVV8</accession>
<organism evidence="1 2">
    <name type="scientific">Streptomyces roseochromogenus subsp. oscitans DS 12.976</name>
    <dbReference type="NCBI Taxonomy" id="1352936"/>
    <lineage>
        <taxon>Bacteria</taxon>
        <taxon>Bacillati</taxon>
        <taxon>Actinomycetota</taxon>
        <taxon>Actinomycetes</taxon>
        <taxon>Kitasatosporales</taxon>
        <taxon>Streptomycetaceae</taxon>
        <taxon>Streptomyces</taxon>
    </lineage>
</organism>
<evidence type="ECO:0000313" key="2">
    <source>
        <dbReference type="Proteomes" id="UP000017984"/>
    </source>
</evidence>
<keyword evidence="2" id="KW-1185">Reference proteome</keyword>
<dbReference type="HOGENOM" id="CLU_2810725_0_0_11"/>
<protein>
    <submittedName>
        <fullName evidence="1">Uncharacterized protein</fullName>
    </submittedName>
</protein>
<dbReference type="AlphaFoldDB" id="V6KVV8"/>
<evidence type="ECO:0000313" key="1">
    <source>
        <dbReference type="EMBL" id="EST36290.1"/>
    </source>
</evidence>
<dbReference type="EMBL" id="AWQX01000017">
    <property type="protein sequence ID" value="EST36290.1"/>
    <property type="molecule type" value="Genomic_DNA"/>
</dbReference>
<comment type="caution">
    <text evidence="1">The sequence shown here is derived from an EMBL/GenBank/DDBJ whole genome shotgun (WGS) entry which is preliminary data.</text>
</comment>